<feature type="domain" description="DNA mismatch repair proteins mutS family" evidence="4">
    <location>
        <begin position="1"/>
        <end position="69"/>
    </location>
</feature>
<proteinExistence type="predicted"/>
<dbReference type="InterPro" id="IPR027417">
    <property type="entry name" value="P-loop_NTPase"/>
</dbReference>
<dbReference type="InterPro" id="IPR045076">
    <property type="entry name" value="MutS"/>
</dbReference>
<dbReference type="InterPro" id="IPR000432">
    <property type="entry name" value="DNA_mismatch_repair_MutS_C"/>
</dbReference>
<dbReference type="SMART" id="SM00534">
    <property type="entry name" value="MUTSac"/>
    <property type="match status" value="1"/>
</dbReference>
<dbReference type="Gene3D" id="3.40.50.300">
    <property type="entry name" value="P-loop containing nucleotide triphosphate hydrolases"/>
    <property type="match status" value="1"/>
</dbReference>
<evidence type="ECO:0000256" key="2">
    <source>
        <dbReference type="ARBA" id="ARBA00022840"/>
    </source>
</evidence>
<name>A0A820NM40_9BILA</name>
<accession>A0A820NM40</accession>
<evidence type="ECO:0000313" key="6">
    <source>
        <dbReference type="Proteomes" id="UP000663881"/>
    </source>
</evidence>
<evidence type="ECO:0000256" key="3">
    <source>
        <dbReference type="ARBA" id="ARBA00023125"/>
    </source>
</evidence>
<dbReference type="GO" id="GO:0006312">
    <property type="term" value="P:mitotic recombination"/>
    <property type="evidence" value="ECO:0007669"/>
    <property type="project" value="TreeGrafter"/>
</dbReference>
<evidence type="ECO:0000259" key="4">
    <source>
        <dbReference type="SMART" id="SM00534"/>
    </source>
</evidence>
<dbReference type="GO" id="GO:0006298">
    <property type="term" value="P:mismatch repair"/>
    <property type="evidence" value="ECO:0007669"/>
    <property type="project" value="InterPro"/>
</dbReference>
<organism evidence="5 6">
    <name type="scientific">Adineta steineri</name>
    <dbReference type="NCBI Taxonomy" id="433720"/>
    <lineage>
        <taxon>Eukaryota</taxon>
        <taxon>Metazoa</taxon>
        <taxon>Spiralia</taxon>
        <taxon>Gnathifera</taxon>
        <taxon>Rotifera</taxon>
        <taxon>Eurotatoria</taxon>
        <taxon>Bdelloidea</taxon>
        <taxon>Adinetida</taxon>
        <taxon>Adinetidae</taxon>
        <taxon>Adineta</taxon>
    </lineage>
</organism>
<keyword evidence="2" id="KW-0067">ATP-binding</keyword>
<dbReference type="Proteomes" id="UP000663881">
    <property type="component" value="Unassembled WGS sequence"/>
</dbReference>
<sequence length="130" mass="14856">THFHELTSIEQEQPDVIQNFHVDALPVNDQLVLLYKLKPGVCDQSFGIHVAKLAQFPEHVIEFAKKRAQELEEFNSNDNGKENLRHGFASNDSVDLIWNELEKLKSINDQEQAHTMILNLLNKAENVGLL</sequence>
<dbReference type="Pfam" id="PF00488">
    <property type="entry name" value="MutS_V"/>
    <property type="match status" value="1"/>
</dbReference>
<dbReference type="GO" id="GO:0005524">
    <property type="term" value="F:ATP binding"/>
    <property type="evidence" value="ECO:0007669"/>
    <property type="project" value="UniProtKB-KW"/>
</dbReference>
<evidence type="ECO:0000313" key="5">
    <source>
        <dbReference type="EMBL" id="CAF4393014.1"/>
    </source>
</evidence>
<protein>
    <recommendedName>
        <fullName evidence="4">DNA mismatch repair proteins mutS family domain-containing protein</fullName>
    </recommendedName>
</protein>
<gene>
    <name evidence="5" type="ORF">OKA104_LOCUS50983</name>
</gene>
<feature type="non-terminal residue" evidence="5">
    <location>
        <position position="130"/>
    </location>
</feature>
<dbReference type="GO" id="GO:0032301">
    <property type="term" value="C:MutSalpha complex"/>
    <property type="evidence" value="ECO:0007669"/>
    <property type="project" value="TreeGrafter"/>
</dbReference>
<dbReference type="EMBL" id="CAJOAY010026733">
    <property type="protein sequence ID" value="CAF4393014.1"/>
    <property type="molecule type" value="Genomic_DNA"/>
</dbReference>
<dbReference type="PANTHER" id="PTHR11361:SF35">
    <property type="entry name" value="DNA MISMATCH REPAIR PROTEIN MSH2"/>
    <property type="match status" value="1"/>
</dbReference>
<dbReference type="GO" id="GO:0140664">
    <property type="term" value="F:ATP-dependent DNA damage sensor activity"/>
    <property type="evidence" value="ECO:0007669"/>
    <property type="project" value="InterPro"/>
</dbReference>
<dbReference type="AlphaFoldDB" id="A0A820NM40"/>
<dbReference type="SUPFAM" id="SSF52540">
    <property type="entry name" value="P-loop containing nucleoside triphosphate hydrolases"/>
    <property type="match status" value="1"/>
</dbReference>
<keyword evidence="3" id="KW-0238">DNA-binding</keyword>
<keyword evidence="1" id="KW-0547">Nucleotide-binding</keyword>
<evidence type="ECO:0000256" key="1">
    <source>
        <dbReference type="ARBA" id="ARBA00022741"/>
    </source>
</evidence>
<comment type="caution">
    <text evidence="5">The sequence shown here is derived from an EMBL/GenBank/DDBJ whole genome shotgun (WGS) entry which is preliminary data.</text>
</comment>
<dbReference type="PANTHER" id="PTHR11361">
    <property type="entry name" value="DNA MISMATCH REPAIR PROTEIN MUTS FAMILY MEMBER"/>
    <property type="match status" value="1"/>
</dbReference>
<dbReference type="GO" id="GO:0030983">
    <property type="term" value="F:mismatched DNA binding"/>
    <property type="evidence" value="ECO:0007669"/>
    <property type="project" value="InterPro"/>
</dbReference>
<reference evidence="5" key="1">
    <citation type="submission" date="2021-02" db="EMBL/GenBank/DDBJ databases">
        <authorList>
            <person name="Nowell W R."/>
        </authorList>
    </citation>
    <scope>NUCLEOTIDE SEQUENCE</scope>
</reference>